<evidence type="ECO:0000313" key="1">
    <source>
        <dbReference type="EMBL" id="QHU08175.1"/>
    </source>
</evidence>
<protein>
    <submittedName>
        <fullName evidence="1">Uncharacterized protein</fullName>
    </submittedName>
</protein>
<name>A0A6C0JQZ0_9ZZZZ</name>
<accession>A0A6C0JQZ0</accession>
<dbReference type="EMBL" id="MN740695">
    <property type="protein sequence ID" value="QHU08175.1"/>
    <property type="molecule type" value="Genomic_DNA"/>
</dbReference>
<dbReference type="AlphaFoldDB" id="A0A6C0JQZ0"/>
<organism evidence="1">
    <name type="scientific">viral metagenome</name>
    <dbReference type="NCBI Taxonomy" id="1070528"/>
    <lineage>
        <taxon>unclassified sequences</taxon>
        <taxon>metagenomes</taxon>
        <taxon>organismal metagenomes</taxon>
    </lineage>
</organism>
<proteinExistence type="predicted"/>
<reference evidence="1" key="1">
    <citation type="journal article" date="2020" name="Nature">
        <title>Giant virus diversity and host interactions through global metagenomics.</title>
        <authorList>
            <person name="Schulz F."/>
            <person name="Roux S."/>
            <person name="Paez-Espino D."/>
            <person name="Jungbluth S."/>
            <person name="Walsh D.A."/>
            <person name="Denef V.J."/>
            <person name="McMahon K.D."/>
            <person name="Konstantinidis K.T."/>
            <person name="Eloe-Fadrosh E.A."/>
            <person name="Kyrpides N.C."/>
            <person name="Woyke T."/>
        </authorList>
    </citation>
    <scope>NUCLEOTIDE SEQUENCE</scope>
    <source>
        <strain evidence="1">GVMAG-S-1062768-28</strain>
    </source>
</reference>
<sequence length="133" mass="15581">MTEDLDMAIMLMQEKIKEAGDEAVKYTKLRSRLRKAQVQLLNESLGIDIEKTIKDYFQFVRLTSVSYSRDDFNIRISYIRSDTNSYMPTCTRYIKQEYVDKCIPSPTVLKIYDALGFIRPKIESTVFNTRPSE</sequence>